<proteinExistence type="predicted"/>
<dbReference type="Proteomes" id="UP001295423">
    <property type="component" value="Unassembled WGS sequence"/>
</dbReference>
<evidence type="ECO:0000256" key="1">
    <source>
        <dbReference type="SAM" id="MobiDB-lite"/>
    </source>
</evidence>
<dbReference type="SUPFAM" id="SSF51569">
    <property type="entry name" value="Aldolase"/>
    <property type="match status" value="1"/>
</dbReference>
<protein>
    <submittedName>
        <fullName evidence="2">Uncharacterized protein</fullName>
    </submittedName>
</protein>
<dbReference type="AlphaFoldDB" id="A0AAD2PUI9"/>
<dbReference type="InterPro" id="IPR013785">
    <property type="entry name" value="Aldolase_TIM"/>
</dbReference>
<gene>
    <name evidence="2" type="ORF">CYCCA115_LOCUS12242</name>
</gene>
<feature type="compositionally biased region" description="Basic residues" evidence="1">
    <location>
        <begin position="945"/>
        <end position="960"/>
    </location>
</feature>
<keyword evidence="3" id="KW-1185">Reference proteome</keyword>
<organism evidence="2 3">
    <name type="scientific">Cylindrotheca closterium</name>
    <dbReference type="NCBI Taxonomy" id="2856"/>
    <lineage>
        <taxon>Eukaryota</taxon>
        <taxon>Sar</taxon>
        <taxon>Stramenopiles</taxon>
        <taxon>Ochrophyta</taxon>
        <taxon>Bacillariophyta</taxon>
        <taxon>Bacillariophyceae</taxon>
        <taxon>Bacillariophycidae</taxon>
        <taxon>Bacillariales</taxon>
        <taxon>Bacillariaceae</taxon>
        <taxon>Cylindrotheca</taxon>
    </lineage>
</organism>
<evidence type="ECO:0000313" key="2">
    <source>
        <dbReference type="EMBL" id="CAJ1949727.1"/>
    </source>
</evidence>
<comment type="caution">
    <text evidence="2">The sequence shown here is derived from an EMBL/GenBank/DDBJ whole genome shotgun (WGS) entry which is preliminary data.</text>
</comment>
<sequence>MARKLLTQSKLVASLKHCTSLLKSYENESELTVEEQQAGVRLYQELQRLLSLSTRTGDWTFRVNKLQYEAPPEEKDFQLVYDNMIDEFDTAEKKMSDIWLKNPAAVRPLGRESLCEVRDFFVLDNSLRETTVGATRGHTLDSKHKILDSIAESGLEEVILGAFGSKISVDSQTAAKWRSLGKSFDRTWGFSFLYDFTPIDEPPVVRSYMKFVNNLDNKKAIPGNEDFMVPWKEPLLTYSKDDLQLFEKAFRDFPPEGAFAGRNPEAVLKESEHKSGRIPMGLLMMAGYGISNAIIEVEIVYEAFPHDKFDNIERLQFLMQWCKHNLPKHKDDNGDMATARCMINFTDFPMWKNSVGNGGLQKAMFTIYKLSSLPPEQRPFAYGMEDPTCWLMPDEVGKFTRMIKYTMGKVGHHDGKFLVHVHKYFGMAEASTLACMANGADGVWAAMCTVGAQVGHACSTLTATNLVRLGNVHLCEKFNLEKMCKAAREIHEVTTGKPCPTHEEGYGIDAFDYPFSMLAIPYCRHALIALIKNLGIKERLVRVNELVSVMEVEMAMMQTFGHPLISGWDPKYCSKMWEALHNHMLSGLSRDYNTAIGLGHLYSLISRKKLPEGMVKIMLENTPVSDTHPTAIEFISRWNRLCARYQGEELPLPGSLAPSCMNYSQDITVTPRLRYLPFSVWMKDVMVDNFLLKPIPKMFKRTVMRLMMTQEAEYQGTKNPQLDFYHEIMQLKLFIQEAEGIGVLPLVDDFSIRKNHAFMFGDDHNWLREVSKTRPRKANQLLRAHIDFYPRFYAGYGNNNIVRCCRAAAKRVADNKAISNDLMWLREGEDGQAIEAVAGEIEYAEDMKMAKTFTKENVLSRFVKQTMKRTKLTSIAETREWSEPSGLSTLDHEEENSKTFYTNIHDIIANDHVEEKVGDELSAFLTPTNEVDSIPIGSPIVSPTTKKKKKKRFRIFRKKKTSSESNKRSRSIGLPGAANMQPRESLQLLSLPD</sequence>
<dbReference type="EMBL" id="CAKOGP040001758">
    <property type="protein sequence ID" value="CAJ1949727.1"/>
    <property type="molecule type" value="Genomic_DNA"/>
</dbReference>
<evidence type="ECO:0000313" key="3">
    <source>
        <dbReference type="Proteomes" id="UP001295423"/>
    </source>
</evidence>
<feature type="region of interest" description="Disordered" evidence="1">
    <location>
        <begin position="933"/>
        <end position="993"/>
    </location>
</feature>
<name>A0AAD2PUI9_9STRA</name>
<reference evidence="2" key="1">
    <citation type="submission" date="2023-08" db="EMBL/GenBank/DDBJ databases">
        <authorList>
            <person name="Audoor S."/>
            <person name="Bilcke G."/>
        </authorList>
    </citation>
    <scope>NUCLEOTIDE SEQUENCE</scope>
</reference>
<feature type="compositionally biased region" description="Polar residues" evidence="1">
    <location>
        <begin position="982"/>
        <end position="993"/>
    </location>
</feature>
<dbReference type="Gene3D" id="3.20.20.70">
    <property type="entry name" value="Aldolase class I"/>
    <property type="match status" value="1"/>
</dbReference>
<accession>A0AAD2PUI9</accession>